<evidence type="ECO:0000313" key="9">
    <source>
        <dbReference type="Proteomes" id="UP000286268"/>
    </source>
</evidence>
<dbReference type="InterPro" id="IPR003251">
    <property type="entry name" value="Rr_diiron-bd_dom"/>
</dbReference>
<dbReference type="PROSITE" id="PS50905">
    <property type="entry name" value="FERRITIN_LIKE"/>
    <property type="match status" value="1"/>
</dbReference>
<dbReference type="InterPro" id="IPR024934">
    <property type="entry name" value="Rubredoxin-like_dom"/>
</dbReference>
<dbReference type="Proteomes" id="UP000286268">
    <property type="component" value="Chromosome"/>
</dbReference>
<keyword evidence="9" id="KW-1185">Reference proteome</keyword>
<evidence type="ECO:0000256" key="2">
    <source>
        <dbReference type="ARBA" id="ARBA00022448"/>
    </source>
</evidence>
<dbReference type="InterPro" id="IPR048574">
    <property type="entry name" value="RUBY_RBDX"/>
</dbReference>
<dbReference type="PANTHER" id="PTHR43865:SF1">
    <property type="entry name" value="RUBRERYTHRIN-RELATED"/>
    <property type="match status" value="1"/>
</dbReference>
<dbReference type="InterPro" id="IPR052364">
    <property type="entry name" value="Rubrerythrin"/>
</dbReference>
<evidence type="ECO:0000256" key="5">
    <source>
        <dbReference type="ARBA" id="ARBA00023004"/>
    </source>
</evidence>
<evidence type="ECO:0000259" key="6">
    <source>
        <dbReference type="PROSITE" id="PS50903"/>
    </source>
</evidence>
<keyword evidence="2" id="KW-0813">Transport</keyword>
<feature type="domain" description="Ferritin-like diiron" evidence="7">
    <location>
        <begin position="2"/>
        <end position="133"/>
    </location>
</feature>
<dbReference type="AlphaFoldDB" id="A0A3R5UBD0"/>
<dbReference type="SUPFAM" id="SSF57802">
    <property type="entry name" value="Rubredoxin-like"/>
    <property type="match status" value="1"/>
</dbReference>
<proteinExistence type="predicted"/>
<organism evidence="8 9">
    <name type="scientific">Clostridium manihotivorum</name>
    <dbReference type="NCBI Taxonomy" id="2320868"/>
    <lineage>
        <taxon>Bacteria</taxon>
        <taxon>Bacillati</taxon>
        <taxon>Bacillota</taxon>
        <taxon>Clostridia</taxon>
        <taxon>Eubacteriales</taxon>
        <taxon>Clostridiaceae</taxon>
        <taxon>Clostridium</taxon>
    </lineage>
</organism>
<sequence>MKLKDSETLKNLLKTFAGESRARNKYNLYAEKARQEGFVWIGQIFDMTASNEYAHAREAWGRYLGMIKSTEDNLLDAVMGEGEETDKIYKEFEEVARKEGFESIANFYKELREVEESHKERFKELYEKVKSGTVFKSNCETFWRCLNCGYIYEGKEAPEVCPLCKFPRAYFEPYGEGKKE</sequence>
<dbReference type="InterPro" id="IPR009078">
    <property type="entry name" value="Ferritin-like_SF"/>
</dbReference>
<keyword evidence="4" id="KW-0249">Electron transport</keyword>
<dbReference type="InterPro" id="IPR009040">
    <property type="entry name" value="Ferritin-like_diiron"/>
</dbReference>
<name>A0A3R5UBD0_9CLOT</name>
<keyword evidence="5" id="KW-0408">Iron</keyword>
<dbReference type="EMBL" id="CP025746">
    <property type="protein sequence ID" value="QAA34619.1"/>
    <property type="molecule type" value="Genomic_DNA"/>
</dbReference>
<evidence type="ECO:0000256" key="1">
    <source>
        <dbReference type="ARBA" id="ARBA00001965"/>
    </source>
</evidence>
<dbReference type="Gene3D" id="2.20.28.10">
    <property type="match status" value="1"/>
</dbReference>
<reference evidence="8 9" key="1">
    <citation type="submission" date="2018-01" db="EMBL/GenBank/DDBJ databases">
        <title>Genome Sequencing and Assembly of Anaerobacter polyendosporus strain CT4.</title>
        <authorList>
            <person name="Tachaapaikoon C."/>
            <person name="Sutheeworapong S."/>
            <person name="Jenjaroenpun P."/>
            <person name="Wongsurawat T."/>
            <person name="Nookeaw I."/>
            <person name="Cheawchanlertfa P."/>
            <person name="Kosugi A."/>
            <person name="Cheevadhanarak S."/>
            <person name="Ratanakhanokchai K."/>
        </authorList>
    </citation>
    <scope>NUCLEOTIDE SEQUENCE [LARGE SCALE GENOMIC DNA]</scope>
    <source>
        <strain evidence="8 9">CT4</strain>
    </source>
</reference>
<evidence type="ECO:0000256" key="4">
    <source>
        <dbReference type="ARBA" id="ARBA00022982"/>
    </source>
</evidence>
<feature type="domain" description="Rubredoxin-like" evidence="6">
    <location>
        <begin position="140"/>
        <end position="174"/>
    </location>
</feature>
<dbReference type="GO" id="GO:0005506">
    <property type="term" value="F:iron ion binding"/>
    <property type="evidence" value="ECO:0007669"/>
    <property type="project" value="InterPro"/>
</dbReference>
<dbReference type="GO" id="GO:0016491">
    <property type="term" value="F:oxidoreductase activity"/>
    <property type="evidence" value="ECO:0007669"/>
    <property type="project" value="InterPro"/>
</dbReference>
<dbReference type="PROSITE" id="PS50903">
    <property type="entry name" value="RUBREDOXIN_LIKE"/>
    <property type="match status" value="1"/>
</dbReference>
<dbReference type="InterPro" id="IPR012347">
    <property type="entry name" value="Ferritin-like"/>
</dbReference>
<dbReference type="Pfam" id="PF02915">
    <property type="entry name" value="Rubrerythrin"/>
    <property type="match status" value="2"/>
</dbReference>
<dbReference type="Gene3D" id="1.20.1260.10">
    <property type="match status" value="1"/>
</dbReference>
<gene>
    <name evidence="8" type="ORF">C1I91_24955</name>
</gene>
<evidence type="ECO:0000313" key="8">
    <source>
        <dbReference type="EMBL" id="QAA34619.1"/>
    </source>
</evidence>
<dbReference type="CDD" id="cd00729">
    <property type="entry name" value="rubredoxin_SM"/>
    <property type="match status" value="1"/>
</dbReference>
<keyword evidence="3" id="KW-0479">Metal-binding</keyword>
<protein>
    <submittedName>
        <fullName evidence="8">Rubrerythrin family protein</fullName>
    </submittedName>
</protein>
<dbReference type="Pfam" id="PF21349">
    <property type="entry name" value="RUBY_RBDX"/>
    <property type="match status" value="1"/>
</dbReference>
<dbReference type="CDD" id="cd01041">
    <property type="entry name" value="Rubrerythrin"/>
    <property type="match status" value="1"/>
</dbReference>
<comment type="cofactor">
    <cofactor evidence="1">
        <name>Fe(3+)</name>
        <dbReference type="ChEBI" id="CHEBI:29034"/>
    </cofactor>
</comment>
<dbReference type="PANTHER" id="PTHR43865">
    <property type="entry name" value="RUBRERYTHRIN-RELATED"/>
    <property type="match status" value="1"/>
</dbReference>
<dbReference type="SUPFAM" id="SSF47240">
    <property type="entry name" value="Ferritin-like"/>
    <property type="match status" value="1"/>
</dbReference>
<accession>A0A3R5UBD0</accession>
<dbReference type="RefSeq" id="WP_128215332.1">
    <property type="nucleotide sequence ID" value="NZ_CP025746.1"/>
</dbReference>
<evidence type="ECO:0000256" key="3">
    <source>
        <dbReference type="ARBA" id="ARBA00022723"/>
    </source>
</evidence>
<dbReference type="KEGG" id="cmah:C1I91_24955"/>
<dbReference type="OrthoDB" id="9799749at2"/>
<evidence type="ECO:0000259" key="7">
    <source>
        <dbReference type="PROSITE" id="PS50905"/>
    </source>
</evidence>